<keyword evidence="2" id="KW-0812">Transmembrane</keyword>
<evidence type="ECO:0000256" key="1">
    <source>
        <dbReference type="SAM" id="MobiDB-lite"/>
    </source>
</evidence>
<dbReference type="OrthoDB" id="8642119at2"/>
<dbReference type="AlphaFoldDB" id="A0A3A1YWW1"/>
<keyword evidence="2" id="KW-1133">Transmembrane helix</keyword>
<comment type="caution">
    <text evidence="3">The sequence shown here is derived from an EMBL/GenBank/DDBJ whole genome shotgun (WGS) entry which is preliminary data.</text>
</comment>
<evidence type="ECO:0000313" key="4">
    <source>
        <dbReference type="Proteomes" id="UP000266206"/>
    </source>
</evidence>
<name>A0A3A1YWW1_9BURK</name>
<evidence type="ECO:0000313" key="3">
    <source>
        <dbReference type="EMBL" id="RIY41658.1"/>
    </source>
</evidence>
<feature type="transmembrane region" description="Helical" evidence="2">
    <location>
        <begin position="21"/>
        <end position="43"/>
    </location>
</feature>
<evidence type="ECO:0000256" key="2">
    <source>
        <dbReference type="SAM" id="Phobius"/>
    </source>
</evidence>
<organism evidence="3 4">
    <name type="scientific">Neopusillimonas maritima</name>
    <dbReference type="NCBI Taxonomy" id="2026239"/>
    <lineage>
        <taxon>Bacteria</taxon>
        <taxon>Pseudomonadati</taxon>
        <taxon>Pseudomonadota</taxon>
        <taxon>Betaproteobacteria</taxon>
        <taxon>Burkholderiales</taxon>
        <taxon>Alcaligenaceae</taxon>
        <taxon>Neopusillimonas</taxon>
    </lineage>
</organism>
<proteinExistence type="predicted"/>
<sequence>MARFLPLAARFFCVRRNKGQALTEGVVVMAVLLLLWVMSGWLIRLQDLALQASNASRYAAFDLARQANTDHVQFAASPHVYFSGLGQQWRDLRGRSWLRNERAVRLSGELGTPLPELAQPGGANALASTLRLQWALADTGVREVTVTVAPKTGIANQPEHLQRQSFIAVNTGHASDDGHVVRRVRASGLAWAQTEQASRYVGQSMGARLQPLDDPWSRPEPTFDWLKPWQQEVPSRHLQDHVPPFPSGVSSWPSGKGEP</sequence>
<gene>
    <name evidence="3" type="ORF">CJP73_04160</name>
</gene>
<protein>
    <submittedName>
        <fullName evidence="3">Uncharacterized protein</fullName>
    </submittedName>
</protein>
<dbReference type="EMBL" id="NQYH01000002">
    <property type="protein sequence ID" value="RIY41658.1"/>
    <property type="molecule type" value="Genomic_DNA"/>
</dbReference>
<keyword evidence="2" id="KW-0472">Membrane</keyword>
<dbReference type="Proteomes" id="UP000266206">
    <property type="component" value="Unassembled WGS sequence"/>
</dbReference>
<feature type="region of interest" description="Disordered" evidence="1">
    <location>
        <begin position="233"/>
        <end position="259"/>
    </location>
</feature>
<dbReference type="RefSeq" id="WP_119515558.1">
    <property type="nucleotide sequence ID" value="NZ_NQYH01000002.1"/>
</dbReference>
<reference evidence="3 4" key="1">
    <citation type="submission" date="2017-08" db="EMBL/GenBank/DDBJ databases">
        <title>Pusillimonas indicus sp. nov., a member of the family Alcaligenaceae isolated from surface seawater.</title>
        <authorList>
            <person name="Li J."/>
        </authorList>
    </citation>
    <scope>NUCLEOTIDE SEQUENCE [LARGE SCALE GENOMIC DNA]</scope>
    <source>
        <strain evidence="3 4">L52-1-41</strain>
    </source>
</reference>
<accession>A0A3A1YWW1</accession>